<sequence>MDDVMKIVHNRTSMFEFRYSTVQEYYDAVRRERAEKNMTLQIFHDDFYPMEQVYKDSFWTGYFTTRPNSKLAFRELSRLTEMANNLYALDYFRKDQVIEKVYKQDTRQSAILSEQVSLLQHHDTITGTSYQTVADDYLNNVHNEITSNANFLGQKLSQLGLRQGVFLSGLNNCTHTVNGRQGCFINMSNPEETDGTLYYAIYNPNIKNVSLINFQRETPHLSISVWSVMQKDFLPVYAEAFCFKSPELKSLNECDIYINHTLEALTLTILRIAKNPKLDISIKAKKAAWISNQALNLTVQEKILNTSRWNMTVSQNGSESLKRLDFDLRRYETFVRTDADVPDNKSSGHYIFKTTYPESEPCNHTIQSYLTYHGHLRSMFVIKYLTQDIQNNTFVRIMLQNVGSENLDEIEYDIFLERIATQAADITANWHYDSIDPRDVFYTDANGLELMRREVDYYKVRAQSTTSQRASSNYYPINSAIMVEDEMSGERLIVMNDRAAGASAYKNGTIEIMINRQVANGSDELGNDERLYEYEIVYSQPDEPYFTPEYRVPQVNPRF</sequence>
<dbReference type="Gene3D" id="1.20.1270.50">
    <property type="entry name" value="Glycoside hydrolase family 38, central domain"/>
    <property type="match status" value="2"/>
</dbReference>
<evidence type="ECO:0000259" key="4">
    <source>
        <dbReference type="SMART" id="SM00872"/>
    </source>
</evidence>
<reference evidence="5" key="1">
    <citation type="submission" date="2019-06" db="EMBL/GenBank/DDBJ databases">
        <authorList>
            <person name="Zheng W."/>
        </authorList>
    </citation>
    <scope>NUCLEOTIDE SEQUENCE</scope>
    <source>
        <strain evidence="5">QDHG01</strain>
    </source>
</reference>
<feature type="domain" description="Glycoside hydrolase family 38 central" evidence="4">
    <location>
        <begin position="57"/>
        <end position="141"/>
    </location>
</feature>
<dbReference type="Pfam" id="PF07748">
    <property type="entry name" value="Glyco_hydro_38C"/>
    <property type="match status" value="1"/>
</dbReference>
<comment type="caution">
    <text evidence="5">The sequence shown here is derived from an EMBL/GenBank/DDBJ whole genome shotgun (WGS) entry which is preliminary data.</text>
</comment>
<dbReference type="InterPro" id="IPR050843">
    <property type="entry name" value="Glycosyl_Hydrlase_38"/>
</dbReference>
<dbReference type="GO" id="GO:0004559">
    <property type="term" value="F:alpha-mannosidase activity"/>
    <property type="evidence" value="ECO:0007669"/>
    <property type="project" value="InterPro"/>
</dbReference>
<evidence type="ECO:0000313" key="6">
    <source>
        <dbReference type="Proteomes" id="UP000785679"/>
    </source>
</evidence>
<evidence type="ECO:0000256" key="3">
    <source>
        <dbReference type="ARBA" id="ARBA00023157"/>
    </source>
</evidence>
<name>A0A8J8NFF4_HALGN</name>
<dbReference type="AlphaFoldDB" id="A0A8J8NFF4"/>
<keyword evidence="3" id="KW-1015">Disulfide bond</keyword>
<dbReference type="PANTHER" id="PTHR11607:SF3">
    <property type="entry name" value="LYSOSOMAL ALPHA-MANNOSIDASE"/>
    <property type="match status" value="1"/>
</dbReference>
<evidence type="ECO:0000313" key="5">
    <source>
        <dbReference type="EMBL" id="TNV73679.1"/>
    </source>
</evidence>
<evidence type="ECO:0000256" key="2">
    <source>
        <dbReference type="ARBA" id="ARBA00022801"/>
    </source>
</evidence>
<dbReference type="EMBL" id="RRYP01018339">
    <property type="protein sequence ID" value="TNV73679.1"/>
    <property type="molecule type" value="Genomic_DNA"/>
</dbReference>
<evidence type="ECO:0000256" key="1">
    <source>
        <dbReference type="ARBA" id="ARBA00022723"/>
    </source>
</evidence>
<dbReference type="InterPro" id="IPR011682">
    <property type="entry name" value="Glyco_hydro_38_C"/>
</dbReference>
<dbReference type="Pfam" id="PF09261">
    <property type="entry name" value="Alpha-mann_mid"/>
    <property type="match status" value="1"/>
</dbReference>
<protein>
    <recommendedName>
        <fullName evidence="4">Glycoside hydrolase family 38 central domain-containing protein</fullName>
    </recommendedName>
</protein>
<gene>
    <name evidence="5" type="ORF">FGO68_gene16104</name>
</gene>
<dbReference type="InterPro" id="IPR037094">
    <property type="entry name" value="Glyco_hydro_38_cen_sf"/>
</dbReference>
<dbReference type="SUPFAM" id="SSF74650">
    <property type="entry name" value="Galactose mutarotase-like"/>
    <property type="match status" value="1"/>
</dbReference>
<proteinExistence type="predicted"/>
<dbReference type="GO" id="GO:0030246">
    <property type="term" value="F:carbohydrate binding"/>
    <property type="evidence" value="ECO:0007669"/>
    <property type="project" value="InterPro"/>
</dbReference>
<dbReference type="PANTHER" id="PTHR11607">
    <property type="entry name" value="ALPHA-MANNOSIDASE"/>
    <property type="match status" value="1"/>
</dbReference>
<organism evidence="5 6">
    <name type="scientific">Halteria grandinella</name>
    <dbReference type="NCBI Taxonomy" id="5974"/>
    <lineage>
        <taxon>Eukaryota</taxon>
        <taxon>Sar</taxon>
        <taxon>Alveolata</taxon>
        <taxon>Ciliophora</taxon>
        <taxon>Intramacronucleata</taxon>
        <taxon>Spirotrichea</taxon>
        <taxon>Stichotrichia</taxon>
        <taxon>Sporadotrichida</taxon>
        <taxon>Halteriidae</taxon>
        <taxon>Halteria</taxon>
    </lineage>
</organism>
<dbReference type="GO" id="GO:0046872">
    <property type="term" value="F:metal ion binding"/>
    <property type="evidence" value="ECO:0007669"/>
    <property type="project" value="UniProtKB-KW"/>
</dbReference>
<dbReference type="InterPro" id="IPR015341">
    <property type="entry name" value="Glyco_hydro_38_cen"/>
</dbReference>
<dbReference type="InterPro" id="IPR028995">
    <property type="entry name" value="Glyco_hydro_57/38_cen_sf"/>
</dbReference>
<dbReference type="OrthoDB" id="2016903at2759"/>
<dbReference type="InterPro" id="IPR011013">
    <property type="entry name" value="Gal_mutarotase_sf_dom"/>
</dbReference>
<dbReference type="Proteomes" id="UP000785679">
    <property type="component" value="Unassembled WGS sequence"/>
</dbReference>
<dbReference type="SMART" id="SM00872">
    <property type="entry name" value="Alpha-mann_mid"/>
    <property type="match status" value="1"/>
</dbReference>
<dbReference type="GO" id="GO:0006013">
    <property type="term" value="P:mannose metabolic process"/>
    <property type="evidence" value="ECO:0007669"/>
    <property type="project" value="InterPro"/>
</dbReference>
<accession>A0A8J8NFF4</accession>
<keyword evidence="6" id="KW-1185">Reference proteome</keyword>
<keyword evidence="1" id="KW-0479">Metal-binding</keyword>
<keyword evidence="2" id="KW-0378">Hydrolase</keyword>
<dbReference type="Gene3D" id="2.70.98.30">
    <property type="entry name" value="Golgi alpha-mannosidase II, domain 4"/>
    <property type="match status" value="1"/>
</dbReference>
<dbReference type="SUPFAM" id="SSF88688">
    <property type="entry name" value="Families 57/38 glycoside transferase middle domain"/>
    <property type="match status" value="1"/>
</dbReference>